<protein>
    <submittedName>
        <fullName evidence="1">Class Ib ribonucleoside-diphosphate reductase assembly flavoprotein NrdI</fullName>
    </submittedName>
</protein>
<name>A0AB39VF97_9FUSO</name>
<dbReference type="SUPFAM" id="SSF52218">
    <property type="entry name" value="Flavoproteins"/>
    <property type="match status" value="1"/>
</dbReference>
<reference evidence="1" key="1">
    <citation type="submission" date="2024-07" db="EMBL/GenBank/DDBJ databases">
        <authorList>
            <person name="Li X.-J."/>
            <person name="Wang X."/>
        </authorList>
    </citation>
    <scope>NUCLEOTIDE SEQUENCE</scope>
    <source>
        <strain evidence="1">HSP-334</strain>
    </source>
</reference>
<gene>
    <name evidence="1" type="primary">nrdI</name>
    <name evidence="1" type="ORF">AB8B22_05945</name>
</gene>
<dbReference type="InterPro" id="IPR004465">
    <property type="entry name" value="RNR_NrdI"/>
</dbReference>
<dbReference type="EMBL" id="CP165644">
    <property type="protein sequence ID" value="XDU65970.1"/>
    <property type="molecule type" value="Genomic_DNA"/>
</dbReference>
<dbReference type="NCBIfam" id="TIGR00333">
    <property type="entry name" value="nrdI"/>
    <property type="match status" value="1"/>
</dbReference>
<dbReference type="RefSeq" id="WP_369710433.1">
    <property type="nucleotide sequence ID" value="NZ_CP165644.1"/>
</dbReference>
<dbReference type="Gene3D" id="3.40.50.360">
    <property type="match status" value="1"/>
</dbReference>
<dbReference type="GO" id="GO:0010181">
    <property type="term" value="F:FMN binding"/>
    <property type="evidence" value="ECO:0007669"/>
    <property type="project" value="InterPro"/>
</dbReference>
<dbReference type="PIRSF" id="PIRSF005087">
    <property type="entry name" value="NrdI"/>
    <property type="match status" value="1"/>
</dbReference>
<dbReference type="InterPro" id="IPR029039">
    <property type="entry name" value="Flavoprotein-like_sf"/>
</dbReference>
<proteinExistence type="predicted"/>
<organism evidence="1">
    <name type="scientific">Leptotrichia rugosa</name>
    <dbReference type="NCBI Taxonomy" id="3239302"/>
    <lineage>
        <taxon>Bacteria</taxon>
        <taxon>Fusobacteriati</taxon>
        <taxon>Fusobacteriota</taxon>
        <taxon>Fusobacteriia</taxon>
        <taxon>Fusobacteriales</taxon>
        <taxon>Leptotrichiaceae</taxon>
        <taxon>Leptotrichia</taxon>
    </lineage>
</organism>
<accession>A0AB39VF97</accession>
<evidence type="ECO:0000313" key="1">
    <source>
        <dbReference type="EMBL" id="XDU65970.1"/>
    </source>
</evidence>
<dbReference type="PANTHER" id="PTHR37297:SF1">
    <property type="entry name" value="PROTEIN NRDI"/>
    <property type="match status" value="1"/>
</dbReference>
<dbReference type="KEGG" id="lrug:AB8B22_05945"/>
<dbReference type="PANTHER" id="PTHR37297">
    <property type="entry name" value="PROTEIN NRDI"/>
    <property type="match status" value="1"/>
</dbReference>
<sequence>MVIYYDSKTGNVQRFMEKIKGERPNWEIIKISSDLEVKKDGHFVTFTTKIGEVPETTARFLEKNSKCIKSISSSGNMNWGVYFAVAADKIKEKYNIPVCMKFELSGTNREVKHFIDYVEKNNK</sequence>
<dbReference type="Pfam" id="PF07972">
    <property type="entry name" value="Flavodoxin_NdrI"/>
    <property type="match status" value="1"/>
</dbReference>
<dbReference type="AlphaFoldDB" id="A0AB39VF97"/>